<dbReference type="EMBL" id="JACTVA010000021">
    <property type="protein sequence ID" value="MBC9207782.1"/>
    <property type="molecule type" value="Genomic_DNA"/>
</dbReference>
<protein>
    <submittedName>
        <fullName evidence="2">YcxB family protein</fullName>
    </submittedName>
</protein>
<evidence type="ECO:0000313" key="3">
    <source>
        <dbReference type="Proteomes" id="UP000626026"/>
    </source>
</evidence>
<keyword evidence="3" id="KW-1185">Reference proteome</keyword>
<organism evidence="2 3">
    <name type="scientific">Teichococcus aerophilus</name>
    <dbReference type="NCBI Taxonomy" id="1224513"/>
    <lineage>
        <taxon>Bacteria</taxon>
        <taxon>Pseudomonadati</taxon>
        <taxon>Pseudomonadota</taxon>
        <taxon>Alphaproteobacteria</taxon>
        <taxon>Acetobacterales</taxon>
        <taxon>Roseomonadaceae</taxon>
        <taxon>Roseomonas</taxon>
    </lineage>
</organism>
<feature type="transmembrane region" description="Helical" evidence="1">
    <location>
        <begin position="84"/>
        <end position="110"/>
    </location>
</feature>
<keyword evidence="1" id="KW-0472">Membrane</keyword>
<gene>
    <name evidence="2" type="ORF">IBL26_13130</name>
</gene>
<feature type="transmembrane region" description="Helical" evidence="1">
    <location>
        <begin position="43"/>
        <end position="64"/>
    </location>
</feature>
<reference evidence="2 3" key="1">
    <citation type="journal article" date="2013" name="Int. J. Syst. Evol. Microbiol.">
        <title>Roseomonas aerophila sp. nov., isolated from air.</title>
        <authorList>
            <person name="Kim S.J."/>
            <person name="Weon H.Y."/>
            <person name="Ahn J.H."/>
            <person name="Hong S.B."/>
            <person name="Seok S.J."/>
            <person name="Whang K.S."/>
            <person name="Kwon S.W."/>
        </authorList>
    </citation>
    <scope>NUCLEOTIDE SEQUENCE [LARGE SCALE GENOMIC DNA]</scope>
    <source>
        <strain evidence="2 3">NBRC 108923</strain>
    </source>
</reference>
<keyword evidence="1" id="KW-1133">Transmembrane helix</keyword>
<keyword evidence="1" id="KW-0812">Transmembrane</keyword>
<accession>A0ABR7RMK1</accession>
<sequence>MSLEAEIGPVHYTLHVPALDQAGYTKLQTAVMMPVLYPRRRPLLNIIIVLVVSAVVGSMIGYLASKWSLSGQMWIGSLETGEGWALSGSEIFLAAAGLVLFAFILALMLVRLNHRRMLRRLHDASSRLLAPLTLSFGEGGILSRSEGKASINPWPRVTGLREMPGYLFILIDHATAFWLPESTLANLPDRDGFMRFLKDRIGQPAPVVPQGGVPQGGAPQG</sequence>
<evidence type="ECO:0000256" key="1">
    <source>
        <dbReference type="SAM" id="Phobius"/>
    </source>
</evidence>
<evidence type="ECO:0000313" key="2">
    <source>
        <dbReference type="EMBL" id="MBC9207782.1"/>
    </source>
</evidence>
<name>A0ABR7RMK1_9PROT</name>
<dbReference type="Proteomes" id="UP000626026">
    <property type="component" value="Unassembled WGS sequence"/>
</dbReference>
<comment type="caution">
    <text evidence="2">The sequence shown here is derived from an EMBL/GenBank/DDBJ whole genome shotgun (WGS) entry which is preliminary data.</text>
</comment>
<proteinExistence type="predicted"/>
<dbReference type="RefSeq" id="WP_187784945.1">
    <property type="nucleotide sequence ID" value="NZ_JACTVA010000021.1"/>
</dbReference>